<comment type="caution">
    <text evidence="1">The sequence shown here is derived from an EMBL/GenBank/DDBJ whole genome shotgun (WGS) entry which is preliminary data.</text>
</comment>
<sequence length="73" mass="8232">MVILGLLESSSLSWNCFASHVEKYLWKQGGWKTANLKRAPTREACLLLGSLVFVRMRITGESVDLELEARSMC</sequence>
<evidence type="ECO:0000313" key="2">
    <source>
        <dbReference type="Proteomes" id="UP001415857"/>
    </source>
</evidence>
<proteinExistence type="predicted"/>
<gene>
    <name evidence="1" type="ORF">L1049_008254</name>
</gene>
<keyword evidence="2" id="KW-1185">Reference proteome</keyword>
<reference evidence="1 2" key="1">
    <citation type="journal article" date="2024" name="Plant J.">
        <title>Genome sequences and population genomics reveal climatic adaptation and genomic divergence between two closely related sweetgum species.</title>
        <authorList>
            <person name="Xu W.Q."/>
            <person name="Ren C.Q."/>
            <person name="Zhang X.Y."/>
            <person name="Comes H.P."/>
            <person name="Liu X.H."/>
            <person name="Li Y.G."/>
            <person name="Kettle C.J."/>
            <person name="Jalonen R."/>
            <person name="Gaisberger H."/>
            <person name="Ma Y.Z."/>
            <person name="Qiu Y.X."/>
        </authorList>
    </citation>
    <scope>NUCLEOTIDE SEQUENCE [LARGE SCALE GENOMIC DNA]</scope>
    <source>
        <strain evidence="1">Hangzhou</strain>
    </source>
</reference>
<accession>A0AAP0S9E0</accession>
<protein>
    <submittedName>
        <fullName evidence="1">Uncharacterized protein</fullName>
    </submittedName>
</protein>
<evidence type="ECO:0000313" key="1">
    <source>
        <dbReference type="EMBL" id="KAK9290090.1"/>
    </source>
</evidence>
<dbReference type="AlphaFoldDB" id="A0AAP0S9E0"/>
<organism evidence="1 2">
    <name type="scientific">Liquidambar formosana</name>
    <name type="common">Formosan gum</name>
    <dbReference type="NCBI Taxonomy" id="63359"/>
    <lineage>
        <taxon>Eukaryota</taxon>
        <taxon>Viridiplantae</taxon>
        <taxon>Streptophyta</taxon>
        <taxon>Embryophyta</taxon>
        <taxon>Tracheophyta</taxon>
        <taxon>Spermatophyta</taxon>
        <taxon>Magnoliopsida</taxon>
        <taxon>eudicotyledons</taxon>
        <taxon>Gunneridae</taxon>
        <taxon>Pentapetalae</taxon>
        <taxon>Saxifragales</taxon>
        <taxon>Altingiaceae</taxon>
        <taxon>Liquidambar</taxon>
    </lineage>
</organism>
<name>A0AAP0S9E0_LIQFO</name>
<dbReference type="Proteomes" id="UP001415857">
    <property type="component" value="Unassembled WGS sequence"/>
</dbReference>
<dbReference type="EMBL" id="JBBPBK010000002">
    <property type="protein sequence ID" value="KAK9290090.1"/>
    <property type="molecule type" value="Genomic_DNA"/>
</dbReference>